<feature type="chain" id="PRO_5022806930" evidence="5">
    <location>
        <begin position="28"/>
        <end position="937"/>
    </location>
</feature>
<dbReference type="Proteomes" id="UP000316714">
    <property type="component" value="Unassembled WGS sequence"/>
</dbReference>
<dbReference type="PROSITE" id="PS00018">
    <property type="entry name" value="EF_HAND_1"/>
    <property type="match status" value="1"/>
</dbReference>
<comment type="similarity">
    <text evidence="1">Belongs to the sulfatase family.</text>
</comment>
<dbReference type="InterPro" id="IPR000917">
    <property type="entry name" value="Sulfatase_N"/>
</dbReference>
<dbReference type="Gene3D" id="3.40.720.10">
    <property type="entry name" value="Alkaline Phosphatase, subunit A"/>
    <property type="match status" value="1"/>
</dbReference>
<comment type="caution">
    <text evidence="7">The sequence shown here is derived from an EMBL/GenBank/DDBJ whole genome shotgun (WGS) entry which is preliminary data.</text>
</comment>
<gene>
    <name evidence="7" type="primary">betC_3</name>
    <name evidence="7" type="ORF">KOR34_34160</name>
</gene>
<accession>A0A5C5V4W6</accession>
<evidence type="ECO:0000313" key="7">
    <source>
        <dbReference type="EMBL" id="TWT33584.1"/>
    </source>
</evidence>
<dbReference type="AlphaFoldDB" id="A0A5C5V4W6"/>
<keyword evidence="4" id="KW-0106">Calcium</keyword>
<feature type="signal peptide" evidence="5">
    <location>
        <begin position="1"/>
        <end position="27"/>
    </location>
</feature>
<evidence type="ECO:0000256" key="5">
    <source>
        <dbReference type="SAM" id="SignalP"/>
    </source>
</evidence>
<dbReference type="GO" id="GO:0047753">
    <property type="term" value="F:choline-sulfatase activity"/>
    <property type="evidence" value="ECO:0007669"/>
    <property type="project" value="UniProtKB-EC"/>
</dbReference>
<protein>
    <submittedName>
        <fullName evidence="7">Choline-sulfatase</fullName>
        <ecNumber evidence="7">3.1.6.6</ecNumber>
    </submittedName>
</protein>
<name>A0A5C5V4W6_9BACT</name>
<dbReference type="GO" id="GO:0046872">
    <property type="term" value="F:metal ion binding"/>
    <property type="evidence" value="ECO:0007669"/>
    <property type="project" value="UniProtKB-KW"/>
</dbReference>
<sequence length="937" mass="100203" precursor="true">MTTSRLCRALLLAAFVPLLNYARPAEAQTSAAQPNIVLIMVDDAGYNEYGFANDLFGQSRISDTPNINALAAGGAIFSQGYVSAPLCSPSRAAMLTGQYANRFGWENNPSNDTSSPQGLTASQLTMGHHLQSLGYTTGVVGKWHLGYQDDLNRPQDMGFDEFYGLLGGGRDYWPWPGASDRSRMRRGDEDIEHLWGAEGDSSLYDPSRGRYLTDAFGEESADFINRNASTGQPFFLYTAITAPHTPIQVKQSDLDHFDGIIDDPDRKKIAALNYSADRAVGMIMDALEANGVEDNTVVVFLNDNGAPAFDIGQTNSPFFGTKGQMFDGGIRVPFLMKAPGTEAQVYDQPITTRDLLPTFYAMGGGDPSQLDVDGVDLTPHLNGVDESNPHEVLFWRGTDGRFAVRKGDWKLVRPTDHPFARLNNMVWDPSERTYFNGNANNGMYQHVVDDLNRELTHWEATLERPKWDDLGDLDFNTEDHFVFRNDPAAADWSTAGGWSFGGSGEAATLMPQDAYANAVLEFTTNDSGDYTSTNNMRRATRREFMLNQVRFTGEFAGAGDHQATINRSLDIGMVFVNNLSGEGPKIRIDATSTGGNNFDFVFDQIAYLLHDLEITGDGTQLPRLTGATTDYDLPTRITKTGASTVVLEGLIDVGTGVTVNGGAIIVDAANAELTTAGDITLTPAGSLELRNGRVRADRLNTAGASFAMTGGVLSADLVNGDLAVSGGVLAPGESIGDTVVSGGLLLDSGATLEIEISAAGGQLSHDRLSVTNTADLRGALQVVAIDGFTAAAGQVFQLAFADTIVDGGLQLTGDAGGLELVHISGVFDTLALLDTNALPGDFNGDGAVDAADYTVWRDNLGAVGAPGLPGDGDDGSGFGVRDGVVDEHDLAFWRTWYGLDYQAVSGGQFASVPEPSAGMLLLVSIGFLRRRKAALVR</sequence>
<keyword evidence="2" id="KW-0479">Metal-binding</keyword>
<dbReference type="PANTHER" id="PTHR42693">
    <property type="entry name" value="ARYLSULFATASE FAMILY MEMBER"/>
    <property type="match status" value="1"/>
</dbReference>
<dbReference type="InterPro" id="IPR017850">
    <property type="entry name" value="Alkaline_phosphatase_core_sf"/>
</dbReference>
<dbReference type="Pfam" id="PF00884">
    <property type="entry name" value="Sulfatase"/>
    <property type="match status" value="1"/>
</dbReference>
<evidence type="ECO:0000256" key="1">
    <source>
        <dbReference type="ARBA" id="ARBA00008779"/>
    </source>
</evidence>
<dbReference type="InterPro" id="IPR018247">
    <property type="entry name" value="EF_Hand_1_Ca_BS"/>
</dbReference>
<dbReference type="RefSeq" id="WP_146566336.1">
    <property type="nucleotide sequence ID" value="NZ_SIHJ01000002.1"/>
</dbReference>
<evidence type="ECO:0000256" key="2">
    <source>
        <dbReference type="ARBA" id="ARBA00022723"/>
    </source>
</evidence>
<reference evidence="7 8" key="1">
    <citation type="submission" date="2019-02" db="EMBL/GenBank/DDBJ databases">
        <title>Deep-cultivation of Planctomycetes and their phenomic and genomic characterization uncovers novel biology.</title>
        <authorList>
            <person name="Wiegand S."/>
            <person name="Jogler M."/>
            <person name="Boedeker C."/>
            <person name="Pinto D."/>
            <person name="Vollmers J."/>
            <person name="Rivas-Marin E."/>
            <person name="Kohn T."/>
            <person name="Peeters S.H."/>
            <person name="Heuer A."/>
            <person name="Rast P."/>
            <person name="Oberbeckmann S."/>
            <person name="Bunk B."/>
            <person name="Jeske O."/>
            <person name="Meyerdierks A."/>
            <person name="Storesund J.E."/>
            <person name="Kallscheuer N."/>
            <person name="Luecker S."/>
            <person name="Lage O.M."/>
            <person name="Pohl T."/>
            <person name="Merkel B.J."/>
            <person name="Hornburger P."/>
            <person name="Mueller R.-W."/>
            <person name="Bruemmer F."/>
            <person name="Labrenz M."/>
            <person name="Spormann A.M."/>
            <person name="Op Den Camp H."/>
            <person name="Overmann J."/>
            <person name="Amann R."/>
            <person name="Jetten M.S.M."/>
            <person name="Mascher T."/>
            <person name="Medema M.H."/>
            <person name="Devos D.P."/>
            <person name="Kaster A.-K."/>
            <person name="Ovreas L."/>
            <person name="Rohde M."/>
            <person name="Galperin M.Y."/>
            <person name="Jogler C."/>
        </authorList>
    </citation>
    <scope>NUCLEOTIDE SEQUENCE [LARGE SCALE GENOMIC DNA]</scope>
    <source>
        <strain evidence="7 8">KOR34</strain>
    </source>
</reference>
<dbReference type="OrthoDB" id="222116at2"/>
<keyword evidence="3 7" id="KW-0378">Hydrolase</keyword>
<proteinExistence type="inferred from homology"/>
<dbReference type="EC" id="3.1.6.6" evidence="7"/>
<feature type="domain" description="Sulfatase N-terminal" evidence="6">
    <location>
        <begin position="34"/>
        <end position="361"/>
    </location>
</feature>
<dbReference type="InterPro" id="IPR050738">
    <property type="entry name" value="Sulfatase"/>
</dbReference>
<evidence type="ECO:0000259" key="6">
    <source>
        <dbReference type="Pfam" id="PF00884"/>
    </source>
</evidence>
<keyword evidence="8" id="KW-1185">Reference proteome</keyword>
<dbReference type="EMBL" id="SIHJ01000002">
    <property type="protein sequence ID" value="TWT33584.1"/>
    <property type="molecule type" value="Genomic_DNA"/>
</dbReference>
<keyword evidence="5" id="KW-0732">Signal</keyword>
<dbReference type="SUPFAM" id="SSF53649">
    <property type="entry name" value="Alkaline phosphatase-like"/>
    <property type="match status" value="1"/>
</dbReference>
<organism evidence="7 8">
    <name type="scientific">Posidoniimonas corsicana</name>
    <dbReference type="NCBI Taxonomy" id="1938618"/>
    <lineage>
        <taxon>Bacteria</taxon>
        <taxon>Pseudomonadati</taxon>
        <taxon>Planctomycetota</taxon>
        <taxon>Planctomycetia</taxon>
        <taxon>Pirellulales</taxon>
        <taxon>Lacipirellulaceae</taxon>
        <taxon>Posidoniimonas</taxon>
    </lineage>
</organism>
<dbReference type="GO" id="GO:0004065">
    <property type="term" value="F:arylsulfatase activity"/>
    <property type="evidence" value="ECO:0007669"/>
    <property type="project" value="TreeGrafter"/>
</dbReference>
<dbReference type="PROSITE" id="PS00523">
    <property type="entry name" value="SULFATASE_1"/>
    <property type="match status" value="1"/>
</dbReference>
<dbReference type="InterPro" id="IPR024607">
    <property type="entry name" value="Sulfatase_CS"/>
</dbReference>
<dbReference type="PANTHER" id="PTHR42693:SF53">
    <property type="entry name" value="ENDO-4-O-SULFATASE"/>
    <property type="match status" value="1"/>
</dbReference>
<evidence type="ECO:0000313" key="8">
    <source>
        <dbReference type="Proteomes" id="UP000316714"/>
    </source>
</evidence>
<evidence type="ECO:0000256" key="3">
    <source>
        <dbReference type="ARBA" id="ARBA00022801"/>
    </source>
</evidence>
<dbReference type="PROSITE" id="PS00149">
    <property type="entry name" value="SULFATASE_2"/>
    <property type="match status" value="1"/>
</dbReference>
<evidence type="ECO:0000256" key="4">
    <source>
        <dbReference type="ARBA" id="ARBA00022837"/>
    </source>
</evidence>